<name>A0A507R4W4_MONPU</name>
<feature type="region of interest" description="Disordered" evidence="13">
    <location>
        <begin position="90"/>
        <end position="132"/>
    </location>
</feature>
<evidence type="ECO:0000256" key="6">
    <source>
        <dbReference type="ARBA" id="ARBA00022927"/>
    </source>
</evidence>
<dbReference type="EMBL" id="VIFY01000010">
    <property type="protein sequence ID" value="TQB76404.1"/>
    <property type="molecule type" value="Genomic_DNA"/>
</dbReference>
<evidence type="ECO:0000256" key="11">
    <source>
        <dbReference type="ARBA" id="ARBA00040957"/>
    </source>
</evidence>
<keyword evidence="6 12" id="KW-0653">Protein transport</keyword>
<sequence length="245" mass="27652">MNSLFNSALKQSSAIRRDLDTFSQSPATTSAALQGQLAASLASLSRTVDDYSALSKKELIPEKQEKAFGRVKTFRSELVDYRQQFDRLKKEREEAQSVTNRNELLGRRPHHTSTPENPYAQPAYAHPSPFASAASTSRSGLSFGASPADYGRGEHALREQSFFSNTNTQIDQFIERGRAVLADLGQQREMLKGTQRRLYSVANTLGISGDTIRKVERRAKQDKWIFWIGVVVFFLFCWAVLHFLR</sequence>
<evidence type="ECO:0000313" key="15">
    <source>
        <dbReference type="EMBL" id="TQB76404.1"/>
    </source>
</evidence>
<organism evidence="15 16">
    <name type="scientific">Monascus purpureus</name>
    <name type="common">Red mold</name>
    <name type="synonym">Monascus anka</name>
    <dbReference type="NCBI Taxonomy" id="5098"/>
    <lineage>
        <taxon>Eukaryota</taxon>
        <taxon>Fungi</taxon>
        <taxon>Dikarya</taxon>
        <taxon>Ascomycota</taxon>
        <taxon>Pezizomycotina</taxon>
        <taxon>Eurotiomycetes</taxon>
        <taxon>Eurotiomycetidae</taxon>
        <taxon>Eurotiales</taxon>
        <taxon>Aspergillaceae</taxon>
        <taxon>Monascus</taxon>
    </lineage>
</organism>
<dbReference type="GO" id="GO:0031902">
    <property type="term" value="C:late endosome membrane"/>
    <property type="evidence" value="ECO:0007669"/>
    <property type="project" value="TreeGrafter"/>
</dbReference>
<dbReference type="GO" id="GO:0031201">
    <property type="term" value="C:SNARE complex"/>
    <property type="evidence" value="ECO:0007669"/>
    <property type="project" value="TreeGrafter"/>
</dbReference>
<comment type="subcellular location">
    <subcellularLocation>
        <location evidence="1">Endoplasmic reticulum membrane</location>
        <topology evidence="1">Single-pass type IV membrane protein</topology>
    </subcellularLocation>
    <subcellularLocation>
        <location evidence="2">Golgi apparatus membrane</location>
        <topology evidence="2">Single-pass type IV membrane protein</topology>
    </subcellularLocation>
</comment>
<feature type="transmembrane region" description="Helical" evidence="14">
    <location>
        <begin position="224"/>
        <end position="244"/>
    </location>
</feature>
<keyword evidence="3 12" id="KW-0813">Transport</keyword>
<evidence type="ECO:0000256" key="12">
    <source>
        <dbReference type="PIRNR" id="PIRNR028865"/>
    </source>
</evidence>
<evidence type="ECO:0000256" key="14">
    <source>
        <dbReference type="SAM" id="Phobius"/>
    </source>
</evidence>
<evidence type="ECO:0000256" key="1">
    <source>
        <dbReference type="ARBA" id="ARBA00004163"/>
    </source>
</evidence>
<evidence type="ECO:0000256" key="3">
    <source>
        <dbReference type="ARBA" id="ARBA00022448"/>
    </source>
</evidence>
<accession>A0A507R4W4</accession>
<dbReference type="GO" id="GO:0006888">
    <property type="term" value="P:endoplasmic reticulum to Golgi vesicle-mediated transport"/>
    <property type="evidence" value="ECO:0007669"/>
    <property type="project" value="TreeGrafter"/>
</dbReference>
<dbReference type="InterPro" id="IPR027027">
    <property type="entry name" value="GOSR2/Membrin/Bos1"/>
</dbReference>
<evidence type="ECO:0000256" key="5">
    <source>
        <dbReference type="ARBA" id="ARBA00022892"/>
    </source>
</evidence>
<evidence type="ECO:0000256" key="7">
    <source>
        <dbReference type="ARBA" id="ARBA00022989"/>
    </source>
</evidence>
<comment type="function">
    <text evidence="12">SNARE required for protein transport between the ER and the Golgi complex.</text>
</comment>
<evidence type="ECO:0000256" key="2">
    <source>
        <dbReference type="ARBA" id="ARBA00004409"/>
    </source>
</evidence>
<dbReference type="GO" id="GO:0000139">
    <property type="term" value="C:Golgi membrane"/>
    <property type="evidence" value="ECO:0007669"/>
    <property type="project" value="UniProtKB-SubCell"/>
</dbReference>
<dbReference type="Proteomes" id="UP000319663">
    <property type="component" value="Unassembled WGS sequence"/>
</dbReference>
<dbReference type="PIRSF" id="PIRSF028865">
    <property type="entry name" value="Membrin-2"/>
    <property type="match status" value="1"/>
</dbReference>
<evidence type="ECO:0000256" key="9">
    <source>
        <dbReference type="ARBA" id="ARBA00023136"/>
    </source>
</evidence>
<keyword evidence="8" id="KW-0333">Golgi apparatus</keyword>
<reference evidence="15 16" key="1">
    <citation type="submission" date="2019-06" db="EMBL/GenBank/DDBJ databases">
        <title>Wine fermentation using esterase from Monascus purpureus.</title>
        <authorList>
            <person name="Geng C."/>
            <person name="Zhang Y."/>
        </authorList>
    </citation>
    <scope>NUCLEOTIDE SEQUENCE [LARGE SCALE GENOMIC DNA]</scope>
    <source>
        <strain evidence="15">HQ1</strain>
    </source>
</reference>
<keyword evidence="16" id="KW-1185">Reference proteome</keyword>
<dbReference type="CDD" id="cd15863">
    <property type="entry name" value="SNARE_GS27"/>
    <property type="match status" value="1"/>
</dbReference>
<dbReference type="OrthoDB" id="158360at2759"/>
<evidence type="ECO:0000256" key="8">
    <source>
        <dbReference type="ARBA" id="ARBA00023034"/>
    </source>
</evidence>
<dbReference type="AlphaFoldDB" id="A0A507R4W4"/>
<evidence type="ECO:0000256" key="4">
    <source>
        <dbReference type="ARBA" id="ARBA00022692"/>
    </source>
</evidence>
<dbReference type="PANTHER" id="PTHR21230">
    <property type="entry name" value="VESICLE TRANSPORT V-SNARE PROTEIN VTI1-RELATED"/>
    <property type="match status" value="1"/>
</dbReference>
<comment type="caution">
    <text evidence="15">The sequence shown here is derived from an EMBL/GenBank/DDBJ whole genome shotgun (WGS) entry which is preliminary data.</text>
</comment>
<dbReference type="FunFam" id="1.20.5.110:FF:000054">
    <property type="entry name" value="Protein transport protein BOS1"/>
    <property type="match status" value="1"/>
</dbReference>
<evidence type="ECO:0000256" key="13">
    <source>
        <dbReference type="SAM" id="MobiDB-lite"/>
    </source>
</evidence>
<dbReference type="PANTHER" id="PTHR21230:SF1">
    <property type="entry name" value="GOLGI SNAP RECEPTOR COMPLEX MEMBER 2"/>
    <property type="match status" value="1"/>
</dbReference>
<keyword evidence="4 14" id="KW-0812">Transmembrane</keyword>
<dbReference type="GO" id="GO:0012507">
    <property type="term" value="C:ER to Golgi transport vesicle membrane"/>
    <property type="evidence" value="ECO:0007669"/>
    <property type="project" value="TreeGrafter"/>
</dbReference>
<dbReference type="SUPFAM" id="SSF58038">
    <property type="entry name" value="SNARE fusion complex"/>
    <property type="match status" value="1"/>
</dbReference>
<gene>
    <name evidence="15" type="primary">BOS1</name>
    <name evidence="15" type="ORF">MPDQ_000228</name>
</gene>
<keyword evidence="5" id="KW-0931">ER-Golgi transport</keyword>
<keyword evidence="7 14" id="KW-1133">Transmembrane helix</keyword>
<proteinExistence type="inferred from homology"/>
<keyword evidence="9 12" id="KW-0472">Membrane</keyword>
<evidence type="ECO:0000313" key="16">
    <source>
        <dbReference type="Proteomes" id="UP000319663"/>
    </source>
</evidence>
<protein>
    <recommendedName>
        <fullName evidence="11 12">Protein transport protein BOS1</fullName>
    </recommendedName>
</protein>
<dbReference type="GO" id="GO:0005484">
    <property type="term" value="F:SNAP receptor activity"/>
    <property type="evidence" value="ECO:0007669"/>
    <property type="project" value="InterPro"/>
</dbReference>
<dbReference type="Gene3D" id="1.20.5.110">
    <property type="match status" value="1"/>
</dbReference>
<dbReference type="GO" id="GO:0005789">
    <property type="term" value="C:endoplasmic reticulum membrane"/>
    <property type="evidence" value="ECO:0007669"/>
    <property type="project" value="UniProtKB-SubCell"/>
</dbReference>
<dbReference type="GO" id="GO:0015031">
    <property type="term" value="P:protein transport"/>
    <property type="evidence" value="ECO:0007669"/>
    <property type="project" value="UniProtKB-KW"/>
</dbReference>
<comment type="similarity">
    <text evidence="10 12">Belongs to the BOS1 family.</text>
</comment>
<evidence type="ECO:0000256" key="10">
    <source>
        <dbReference type="ARBA" id="ARBA00037983"/>
    </source>
</evidence>
<dbReference type="GO" id="GO:0000149">
    <property type="term" value="F:SNARE binding"/>
    <property type="evidence" value="ECO:0007669"/>
    <property type="project" value="TreeGrafter"/>
</dbReference>
<dbReference type="GO" id="GO:0006906">
    <property type="term" value="P:vesicle fusion"/>
    <property type="evidence" value="ECO:0007669"/>
    <property type="project" value="TreeGrafter"/>
</dbReference>
<dbReference type="Pfam" id="PF12352">
    <property type="entry name" value="V-SNARE_C"/>
    <property type="match status" value="1"/>
</dbReference>
<dbReference type="STRING" id="5098.A0A507R4W4"/>